<proteinExistence type="predicted"/>
<dbReference type="OrthoDB" id="5217604at2759"/>
<dbReference type="AlphaFoldDB" id="A0A7C8IXE7"/>
<dbReference type="GO" id="GO:0008270">
    <property type="term" value="F:zinc ion binding"/>
    <property type="evidence" value="ECO:0007669"/>
    <property type="project" value="InterPro"/>
</dbReference>
<sequence length="526" mass="59587">MLPKVPTANHEDTVANSTPSRYMRGVNDSSNNDLDAGSSSSQPQDHYNIPHHPKLPSSTPHPLSSPGFGIPWDQAERAIDDFTSIFTAHFPFIILDHDITARRLFVEKPLLFRAILMIAIDFTSAKSREIRRSIDAWIGQHLLVMEEQDIGALQGLIAYIAWANPHFYADNKATQLMYFAVGLAHSLGITREPMAENTQAKKESEVNEEHRAFLACYYFLSFNSFQFGRPNPLSTSYVQYCIDSLERSSEFATDFLLIKLVKFRQFIGRIPNVYQGLCDMKWCREISADASDQLSEIRKDLDDFMSDVSHKHPKLLLLWTLHHNALIQLHLPMTYIVPESEQTLRLQLECMKYCFQASQKFVSMAKSFSPDGFLYAPFTTLTDIISMLIATSRLLLVEVDGWDLDEARKNINLKSAIDEVAEKLSVADRVKVERLEAAAVAHPSSYKPDGSDEEKNDKIRTFVKIIDSIGSWLDSYGVFTPGNEELGQRQSGISEMGRSVHEYASLQSPQWNFTFFFESLLKMGGG</sequence>
<dbReference type="Proteomes" id="UP000481858">
    <property type="component" value="Unassembled WGS sequence"/>
</dbReference>
<evidence type="ECO:0000256" key="3">
    <source>
        <dbReference type="ARBA" id="ARBA00023125"/>
    </source>
</evidence>
<feature type="domain" description="Xylanolytic transcriptional activator regulatory" evidence="7">
    <location>
        <begin position="148"/>
        <end position="244"/>
    </location>
</feature>
<keyword evidence="4" id="KW-0804">Transcription</keyword>
<dbReference type="CDD" id="cd12148">
    <property type="entry name" value="fungal_TF_MHR"/>
    <property type="match status" value="1"/>
</dbReference>
<dbReference type="InterPro" id="IPR051089">
    <property type="entry name" value="prtT"/>
</dbReference>
<feature type="compositionally biased region" description="Polar residues" evidence="6">
    <location>
        <begin position="27"/>
        <end position="45"/>
    </location>
</feature>
<evidence type="ECO:0000256" key="2">
    <source>
        <dbReference type="ARBA" id="ARBA00023015"/>
    </source>
</evidence>
<protein>
    <recommendedName>
        <fullName evidence="7">Xylanolytic transcriptional activator regulatory domain-containing protein</fullName>
    </recommendedName>
</protein>
<evidence type="ECO:0000256" key="1">
    <source>
        <dbReference type="ARBA" id="ARBA00004123"/>
    </source>
</evidence>
<keyword evidence="9" id="KW-1185">Reference proteome</keyword>
<dbReference type="GO" id="GO:0006351">
    <property type="term" value="P:DNA-templated transcription"/>
    <property type="evidence" value="ECO:0007669"/>
    <property type="project" value="InterPro"/>
</dbReference>
<comment type="subcellular location">
    <subcellularLocation>
        <location evidence="1">Nucleus</location>
    </subcellularLocation>
</comment>
<dbReference type="PANTHER" id="PTHR31845">
    <property type="entry name" value="FINGER DOMAIN PROTEIN, PUTATIVE-RELATED"/>
    <property type="match status" value="1"/>
</dbReference>
<evidence type="ECO:0000256" key="5">
    <source>
        <dbReference type="ARBA" id="ARBA00023242"/>
    </source>
</evidence>
<evidence type="ECO:0000313" key="8">
    <source>
        <dbReference type="EMBL" id="KAF2973060.1"/>
    </source>
</evidence>
<dbReference type="GO" id="GO:0000981">
    <property type="term" value="F:DNA-binding transcription factor activity, RNA polymerase II-specific"/>
    <property type="evidence" value="ECO:0007669"/>
    <property type="project" value="TreeGrafter"/>
</dbReference>
<name>A0A7C8IXE7_9PEZI</name>
<keyword evidence="2" id="KW-0805">Transcription regulation</keyword>
<evidence type="ECO:0000256" key="6">
    <source>
        <dbReference type="SAM" id="MobiDB-lite"/>
    </source>
</evidence>
<organism evidence="8 9">
    <name type="scientific">Xylaria multiplex</name>
    <dbReference type="NCBI Taxonomy" id="323545"/>
    <lineage>
        <taxon>Eukaryota</taxon>
        <taxon>Fungi</taxon>
        <taxon>Dikarya</taxon>
        <taxon>Ascomycota</taxon>
        <taxon>Pezizomycotina</taxon>
        <taxon>Sordariomycetes</taxon>
        <taxon>Xylariomycetidae</taxon>
        <taxon>Xylariales</taxon>
        <taxon>Xylariaceae</taxon>
        <taxon>Xylaria</taxon>
    </lineage>
</organism>
<keyword evidence="3" id="KW-0238">DNA-binding</keyword>
<dbReference type="InterPro" id="IPR007219">
    <property type="entry name" value="XnlR_reg_dom"/>
</dbReference>
<dbReference type="EMBL" id="WUBL01000003">
    <property type="protein sequence ID" value="KAF2973060.1"/>
    <property type="molecule type" value="Genomic_DNA"/>
</dbReference>
<reference evidence="8 9" key="1">
    <citation type="submission" date="2019-12" db="EMBL/GenBank/DDBJ databases">
        <title>Draft genome sequence of the ascomycete Xylaria multiplex DSM 110363.</title>
        <authorList>
            <person name="Buettner E."/>
            <person name="Kellner H."/>
        </authorList>
    </citation>
    <scope>NUCLEOTIDE SEQUENCE [LARGE SCALE GENOMIC DNA]</scope>
    <source>
        <strain evidence="8 9">DSM 110363</strain>
    </source>
</reference>
<dbReference type="PANTHER" id="PTHR31845:SF10">
    <property type="entry name" value="ZN(II)2CYS6 TRANSCRIPTION FACTOR (EUROFUNG)"/>
    <property type="match status" value="1"/>
</dbReference>
<dbReference type="GO" id="GO:0005634">
    <property type="term" value="C:nucleus"/>
    <property type="evidence" value="ECO:0007669"/>
    <property type="project" value="UniProtKB-SubCell"/>
</dbReference>
<feature type="region of interest" description="Disordered" evidence="6">
    <location>
        <begin position="1"/>
        <end position="63"/>
    </location>
</feature>
<comment type="caution">
    <text evidence="8">The sequence shown here is derived from an EMBL/GenBank/DDBJ whole genome shotgun (WGS) entry which is preliminary data.</text>
</comment>
<evidence type="ECO:0000313" key="9">
    <source>
        <dbReference type="Proteomes" id="UP000481858"/>
    </source>
</evidence>
<evidence type="ECO:0000256" key="4">
    <source>
        <dbReference type="ARBA" id="ARBA00023163"/>
    </source>
</evidence>
<gene>
    <name evidence="8" type="ORF">GQX73_g614</name>
</gene>
<keyword evidence="5" id="KW-0539">Nucleus</keyword>
<dbReference type="Pfam" id="PF04082">
    <property type="entry name" value="Fungal_trans"/>
    <property type="match status" value="1"/>
</dbReference>
<accession>A0A7C8IXE7</accession>
<dbReference type="InParanoid" id="A0A7C8IXE7"/>
<evidence type="ECO:0000259" key="7">
    <source>
        <dbReference type="Pfam" id="PF04082"/>
    </source>
</evidence>
<dbReference type="GO" id="GO:0000976">
    <property type="term" value="F:transcription cis-regulatory region binding"/>
    <property type="evidence" value="ECO:0007669"/>
    <property type="project" value="TreeGrafter"/>
</dbReference>